<dbReference type="OrthoDB" id="9983125at2759"/>
<evidence type="ECO:0000313" key="10">
    <source>
        <dbReference type="EMBL" id="CAF1544785.1"/>
    </source>
</evidence>
<accession>A0A816B4P2</accession>
<dbReference type="PROSITE" id="PS50262">
    <property type="entry name" value="G_PROTEIN_RECEP_F1_2"/>
    <property type="match status" value="1"/>
</dbReference>
<evidence type="ECO:0000256" key="6">
    <source>
        <dbReference type="ARBA" id="ARBA00023170"/>
    </source>
</evidence>
<feature type="transmembrane region" description="Helical" evidence="8">
    <location>
        <begin position="22"/>
        <end position="46"/>
    </location>
</feature>
<feature type="transmembrane region" description="Helical" evidence="8">
    <location>
        <begin position="239"/>
        <end position="262"/>
    </location>
</feature>
<evidence type="ECO:0000256" key="7">
    <source>
        <dbReference type="ARBA" id="ARBA00023224"/>
    </source>
</evidence>
<keyword evidence="12" id="KW-1185">Reference proteome</keyword>
<keyword evidence="6" id="KW-0675">Receptor</keyword>
<keyword evidence="3 8" id="KW-1133">Transmembrane helix</keyword>
<evidence type="ECO:0000259" key="9">
    <source>
        <dbReference type="PROSITE" id="PS50262"/>
    </source>
</evidence>
<dbReference type="EMBL" id="CAJNOJ010001161">
    <property type="protein sequence ID" value="CAF1544785.1"/>
    <property type="molecule type" value="Genomic_DNA"/>
</dbReference>
<name>A0A816B4P2_ADIRI</name>
<gene>
    <name evidence="10" type="ORF">EDS130_LOCUS45578</name>
    <name evidence="11" type="ORF">XAT740_LOCUS48075</name>
</gene>
<evidence type="ECO:0000313" key="11">
    <source>
        <dbReference type="EMBL" id="CAF1604182.1"/>
    </source>
</evidence>
<dbReference type="GO" id="GO:0004930">
    <property type="term" value="F:G protein-coupled receptor activity"/>
    <property type="evidence" value="ECO:0007669"/>
    <property type="project" value="UniProtKB-KW"/>
</dbReference>
<evidence type="ECO:0000256" key="3">
    <source>
        <dbReference type="ARBA" id="ARBA00022989"/>
    </source>
</evidence>
<dbReference type="SUPFAM" id="SSF81321">
    <property type="entry name" value="Family A G protein-coupled receptor-like"/>
    <property type="match status" value="1"/>
</dbReference>
<keyword evidence="5 8" id="KW-0472">Membrane</keyword>
<evidence type="ECO:0000256" key="2">
    <source>
        <dbReference type="ARBA" id="ARBA00022692"/>
    </source>
</evidence>
<comment type="caution">
    <text evidence="11">The sequence shown here is derived from an EMBL/GenBank/DDBJ whole genome shotgun (WGS) entry which is preliminary data.</text>
</comment>
<sequence length="336" mass="38044">MSPTNDSIAATATAITHSMSLFYQYCSIIYLILGIAGHSLSIYVFTRGQLRRNPCARYFLAMSIAGYFVVCGNIPLRLLQISYGIDVFTVSLPLCRFLSYLLVCTRTLPSWFVALSCIDRFLCSSPSVKFRGWSSIRVASRVISLTVLVITIIYIHMPFYITITQPQNNCNIASASYSAFFSMWNLVFWSWIPSFSMLIFSVLAVRHVHQAKRRLVPANNPNEVQNLTKKIDRQLIRMTLVQSLVFGLTTTINSLVNLYYAQTSSATDDAIKRAIKSYVVNASTYIALIGPCLAFYLFTLSSQLFRQELLKLFRYLICRQAVPTERDTNGSIPQRI</sequence>
<dbReference type="Proteomes" id="UP000663852">
    <property type="component" value="Unassembled WGS sequence"/>
</dbReference>
<dbReference type="PANTHER" id="PTHR24243">
    <property type="entry name" value="G-PROTEIN COUPLED RECEPTOR"/>
    <property type="match status" value="1"/>
</dbReference>
<dbReference type="InterPro" id="IPR017452">
    <property type="entry name" value="GPCR_Rhodpsn_7TM"/>
</dbReference>
<evidence type="ECO:0000256" key="8">
    <source>
        <dbReference type="SAM" id="Phobius"/>
    </source>
</evidence>
<evidence type="ECO:0000256" key="4">
    <source>
        <dbReference type="ARBA" id="ARBA00023040"/>
    </source>
</evidence>
<feature type="transmembrane region" description="Helical" evidence="8">
    <location>
        <begin position="183"/>
        <end position="205"/>
    </location>
</feature>
<dbReference type="Gene3D" id="1.20.1070.10">
    <property type="entry name" value="Rhodopsin 7-helix transmembrane proteins"/>
    <property type="match status" value="1"/>
</dbReference>
<evidence type="ECO:0000256" key="1">
    <source>
        <dbReference type="ARBA" id="ARBA00004141"/>
    </source>
</evidence>
<evidence type="ECO:0000256" key="5">
    <source>
        <dbReference type="ARBA" id="ARBA00023136"/>
    </source>
</evidence>
<dbReference type="Proteomes" id="UP000663828">
    <property type="component" value="Unassembled WGS sequence"/>
</dbReference>
<dbReference type="AlphaFoldDB" id="A0A816B4P2"/>
<evidence type="ECO:0000313" key="12">
    <source>
        <dbReference type="Proteomes" id="UP000663828"/>
    </source>
</evidence>
<comment type="subcellular location">
    <subcellularLocation>
        <location evidence="1">Membrane</location>
        <topology evidence="1">Multi-pass membrane protein</topology>
    </subcellularLocation>
</comment>
<reference evidence="11" key="1">
    <citation type="submission" date="2021-02" db="EMBL/GenBank/DDBJ databases">
        <authorList>
            <person name="Nowell W R."/>
        </authorList>
    </citation>
    <scope>NUCLEOTIDE SEQUENCE</scope>
</reference>
<dbReference type="PANTHER" id="PTHR24243:SF233">
    <property type="entry name" value="THYROTROPIN-RELEASING HORMONE RECEPTOR"/>
    <property type="match status" value="1"/>
</dbReference>
<dbReference type="EMBL" id="CAJNOR010006821">
    <property type="protein sequence ID" value="CAF1604182.1"/>
    <property type="molecule type" value="Genomic_DNA"/>
</dbReference>
<feature type="transmembrane region" description="Helical" evidence="8">
    <location>
        <begin position="282"/>
        <end position="305"/>
    </location>
</feature>
<organism evidence="11 12">
    <name type="scientific">Adineta ricciae</name>
    <name type="common">Rotifer</name>
    <dbReference type="NCBI Taxonomy" id="249248"/>
    <lineage>
        <taxon>Eukaryota</taxon>
        <taxon>Metazoa</taxon>
        <taxon>Spiralia</taxon>
        <taxon>Gnathifera</taxon>
        <taxon>Rotifera</taxon>
        <taxon>Eurotatoria</taxon>
        <taxon>Bdelloidea</taxon>
        <taxon>Adinetida</taxon>
        <taxon>Adinetidae</taxon>
        <taxon>Adineta</taxon>
    </lineage>
</organism>
<dbReference type="GO" id="GO:0005886">
    <property type="term" value="C:plasma membrane"/>
    <property type="evidence" value="ECO:0007669"/>
    <property type="project" value="TreeGrafter"/>
</dbReference>
<keyword evidence="2 8" id="KW-0812">Transmembrane</keyword>
<dbReference type="Pfam" id="PF00001">
    <property type="entry name" value="7tm_1"/>
    <property type="match status" value="1"/>
</dbReference>
<proteinExistence type="predicted"/>
<keyword evidence="7" id="KW-0807">Transducer</keyword>
<dbReference type="InterPro" id="IPR000276">
    <property type="entry name" value="GPCR_Rhodpsn"/>
</dbReference>
<feature type="transmembrane region" description="Helical" evidence="8">
    <location>
        <begin position="58"/>
        <end position="78"/>
    </location>
</feature>
<feature type="domain" description="G-protein coupled receptors family 1 profile" evidence="9">
    <location>
        <begin position="37"/>
        <end position="298"/>
    </location>
</feature>
<keyword evidence="4" id="KW-0297">G-protein coupled receptor</keyword>
<protein>
    <recommendedName>
        <fullName evidence="9">G-protein coupled receptors family 1 profile domain-containing protein</fullName>
    </recommendedName>
</protein>
<feature type="transmembrane region" description="Helical" evidence="8">
    <location>
        <begin position="142"/>
        <end position="163"/>
    </location>
</feature>